<name>A0A0D3F288_9ORYZ</name>
<dbReference type="HOGENOM" id="CLU_2964625_0_0_1"/>
<evidence type="ECO:0000313" key="2">
    <source>
        <dbReference type="EnsemblPlants" id="OBART02G08110.1"/>
    </source>
</evidence>
<proteinExistence type="predicted"/>
<dbReference type="GO" id="GO:0043169">
    <property type="term" value="F:cation binding"/>
    <property type="evidence" value="ECO:0007669"/>
    <property type="project" value="InterPro"/>
</dbReference>
<organism evidence="2">
    <name type="scientific">Oryza barthii</name>
    <dbReference type="NCBI Taxonomy" id="65489"/>
    <lineage>
        <taxon>Eukaryota</taxon>
        <taxon>Viridiplantae</taxon>
        <taxon>Streptophyta</taxon>
        <taxon>Embryophyta</taxon>
        <taxon>Tracheophyta</taxon>
        <taxon>Spermatophyta</taxon>
        <taxon>Magnoliopsida</taxon>
        <taxon>Liliopsida</taxon>
        <taxon>Poales</taxon>
        <taxon>Poaceae</taxon>
        <taxon>BOP clade</taxon>
        <taxon>Oryzoideae</taxon>
        <taxon>Oryzeae</taxon>
        <taxon>Oryzinae</taxon>
        <taxon>Oryza</taxon>
    </lineage>
</organism>
<dbReference type="Gramene" id="OBART02G08110.1">
    <property type="protein sequence ID" value="OBART02G08110.1"/>
    <property type="gene ID" value="OBART02G08110"/>
</dbReference>
<dbReference type="InterPro" id="IPR036457">
    <property type="entry name" value="PPM-type-like_dom_sf"/>
</dbReference>
<dbReference type="GO" id="GO:0004722">
    <property type="term" value="F:protein serine/threonine phosphatase activity"/>
    <property type="evidence" value="ECO:0007669"/>
    <property type="project" value="UniProtKB-EC"/>
</dbReference>
<reference evidence="2" key="2">
    <citation type="submission" date="2015-03" db="UniProtKB">
        <authorList>
            <consortium name="EnsemblPlants"/>
        </authorList>
    </citation>
    <scope>IDENTIFICATION</scope>
</reference>
<dbReference type="InterPro" id="IPR000222">
    <property type="entry name" value="PP2C_BS"/>
</dbReference>
<keyword evidence="3" id="KW-1185">Reference proteome</keyword>
<dbReference type="eggNOG" id="KOG0700">
    <property type="taxonomic scope" value="Eukaryota"/>
</dbReference>
<sequence>MASPSDTLAGVYDGHGGPDASRFLHSRLFPLVHEFAAECSGVVDADVIRKAFLAADEEY</sequence>
<dbReference type="STRING" id="65489.A0A0D3F288"/>
<dbReference type="EnsemblPlants" id="OBART02G08110.1">
    <property type="protein sequence ID" value="OBART02G08110.1"/>
    <property type="gene ID" value="OBART02G08110"/>
</dbReference>
<evidence type="ECO:0000256" key="1">
    <source>
        <dbReference type="ARBA" id="ARBA00013081"/>
    </source>
</evidence>
<dbReference type="PaxDb" id="65489-OBART02G08110.1"/>
<dbReference type="Gene3D" id="3.60.40.10">
    <property type="entry name" value="PPM-type phosphatase domain"/>
    <property type="match status" value="1"/>
</dbReference>
<dbReference type="PROSITE" id="PS01032">
    <property type="entry name" value="PPM_1"/>
    <property type="match status" value="1"/>
</dbReference>
<accession>A0A0D3F288</accession>
<evidence type="ECO:0000313" key="3">
    <source>
        <dbReference type="Proteomes" id="UP000026960"/>
    </source>
</evidence>
<dbReference type="SUPFAM" id="SSF81606">
    <property type="entry name" value="PP2C-like"/>
    <property type="match status" value="1"/>
</dbReference>
<dbReference type="AlphaFoldDB" id="A0A0D3F288"/>
<dbReference type="Proteomes" id="UP000026960">
    <property type="component" value="Chromosome 2"/>
</dbReference>
<dbReference type="EC" id="3.1.3.16" evidence="1"/>
<reference evidence="2" key="1">
    <citation type="journal article" date="2009" name="Rice">
        <title>De Novo Next Generation Sequencing of Plant Genomes.</title>
        <authorList>
            <person name="Rounsley S."/>
            <person name="Marri P.R."/>
            <person name="Yu Y."/>
            <person name="He R."/>
            <person name="Sisneros N."/>
            <person name="Goicoechea J.L."/>
            <person name="Lee S.J."/>
            <person name="Angelova A."/>
            <person name="Kudrna D."/>
            <person name="Luo M."/>
            <person name="Affourtit J."/>
            <person name="Desany B."/>
            <person name="Knight J."/>
            <person name="Niazi F."/>
            <person name="Egholm M."/>
            <person name="Wing R.A."/>
        </authorList>
    </citation>
    <scope>NUCLEOTIDE SEQUENCE [LARGE SCALE GENOMIC DNA]</scope>
    <source>
        <strain evidence="2">cv. IRGC 105608</strain>
    </source>
</reference>
<protein>
    <recommendedName>
        <fullName evidence="1">protein-serine/threonine phosphatase</fullName>
        <ecNumber evidence="1">3.1.3.16</ecNumber>
    </recommendedName>
</protein>